<dbReference type="PANTHER" id="PTHR43765">
    <property type="entry name" value="2-DEHYDROPANTOATE 2-REDUCTASE-RELATED"/>
    <property type="match status" value="1"/>
</dbReference>
<dbReference type="Pfam" id="PF08546">
    <property type="entry name" value="ApbA_C"/>
    <property type="match status" value="1"/>
</dbReference>
<keyword evidence="3" id="KW-0521">NADP</keyword>
<dbReference type="InterPro" id="IPR013752">
    <property type="entry name" value="KPA_reductase"/>
</dbReference>
<organism evidence="8 9">
    <name type="scientific">Dekkera bruxellensis</name>
    <name type="common">Brettanomyces custersii</name>
    <dbReference type="NCBI Taxonomy" id="5007"/>
    <lineage>
        <taxon>Eukaryota</taxon>
        <taxon>Fungi</taxon>
        <taxon>Dikarya</taxon>
        <taxon>Ascomycota</taxon>
        <taxon>Saccharomycotina</taxon>
        <taxon>Pichiomycetes</taxon>
        <taxon>Pichiales</taxon>
        <taxon>Pichiaceae</taxon>
        <taxon>Brettanomyces</taxon>
    </lineage>
</organism>
<evidence type="ECO:0000256" key="4">
    <source>
        <dbReference type="ARBA" id="ARBA00023002"/>
    </source>
</evidence>
<dbReference type="InterPro" id="IPR036291">
    <property type="entry name" value="NAD(P)-bd_dom_sf"/>
</dbReference>
<dbReference type="GO" id="GO:0050661">
    <property type="term" value="F:NADP binding"/>
    <property type="evidence" value="ECO:0007669"/>
    <property type="project" value="TreeGrafter"/>
</dbReference>
<dbReference type="SUPFAM" id="SSF48179">
    <property type="entry name" value="6-phosphogluconate dehydrogenase C-terminal domain-like"/>
    <property type="match status" value="1"/>
</dbReference>
<evidence type="ECO:0000256" key="5">
    <source>
        <dbReference type="ARBA" id="ARBA00032024"/>
    </source>
</evidence>
<dbReference type="Gene3D" id="3.40.50.720">
    <property type="entry name" value="NAD(P)-binding Rossmann-like Domain"/>
    <property type="match status" value="1"/>
</dbReference>
<name>A0A7D9GXR3_DEKBR</name>
<evidence type="ECO:0000256" key="3">
    <source>
        <dbReference type="ARBA" id="ARBA00022857"/>
    </source>
</evidence>
<dbReference type="InterPro" id="IPR013328">
    <property type="entry name" value="6PGD_dom2"/>
</dbReference>
<protein>
    <recommendedName>
        <fullName evidence="2">2-dehydropantoate 2-reductase</fullName>
        <ecNumber evidence="2">1.1.1.169</ecNumber>
    </recommendedName>
    <alternativeName>
        <fullName evidence="5">Ketopantoate reductase</fullName>
    </alternativeName>
</protein>
<accession>A0A7D9GXR3</accession>
<reference evidence="8 9" key="1">
    <citation type="submission" date="2019-07" db="EMBL/GenBank/DDBJ databases">
        <authorList>
            <person name="Friedrich A."/>
            <person name="Schacherer J."/>
        </authorList>
    </citation>
    <scope>NUCLEOTIDE SEQUENCE [LARGE SCALE GENOMIC DNA]</scope>
</reference>
<feature type="domain" description="Ketopantoate reductase N-terminal" evidence="6">
    <location>
        <begin position="5"/>
        <end position="158"/>
    </location>
</feature>
<comment type="similarity">
    <text evidence="1">Belongs to the ketopantoate reductase family.</text>
</comment>
<dbReference type="SUPFAM" id="SSF51735">
    <property type="entry name" value="NAD(P)-binding Rossmann-fold domains"/>
    <property type="match status" value="1"/>
</dbReference>
<dbReference type="Pfam" id="PF02558">
    <property type="entry name" value="ApbA"/>
    <property type="match status" value="1"/>
</dbReference>
<evidence type="ECO:0000256" key="1">
    <source>
        <dbReference type="ARBA" id="ARBA00007870"/>
    </source>
</evidence>
<dbReference type="Proteomes" id="UP000478008">
    <property type="component" value="Unassembled WGS sequence"/>
</dbReference>
<dbReference type="EMBL" id="CABFWN010000001">
    <property type="protein sequence ID" value="VUG16681.1"/>
    <property type="molecule type" value="Genomic_DNA"/>
</dbReference>
<dbReference type="InterPro" id="IPR013332">
    <property type="entry name" value="KPR_N"/>
</dbReference>
<evidence type="ECO:0000256" key="2">
    <source>
        <dbReference type="ARBA" id="ARBA00013014"/>
    </source>
</evidence>
<dbReference type="InterPro" id="IPR050838">
    <property type="entry name" value="Ketopantoate_reductase"/>
</dbReference>
<dbReference type="InterPro" id="IPR008927">
    <property type="entry name" value="6-PGluconate_DH-like_C_sf"/>
</dbReference>
<evidence type="ECO:0000313" key="8">
    <source>
        <dbReference type="EMBL" id="VUG16681.1"/>
    </source>
</evidence>
<sequence length="354" mass="40016">MSESVYVLGAGGIGCLVSYPLAKAFKLNLIVRSIAKREYLRENANKIQFKQLFNEGNIVSFVVNGVYTADRIPDKRIKNLIVSVKTFDTISAIKPLMEKIDRRTNILFVQNGMGVIDEVYAKLWPEKSIRPAIYQGVISHGVYQELNERNTFNYVHAGFSGLKICKMPRSLEDGEQMVDGDGNLEEAPSFIQTLITCGKLNAKYYTYKDLLVYQVQKLMVNECMNAVTTILDCINFELYTKTAVVLFREIISESLNVLNKSMPILKESTLYDSILNVDSLVEYTKKCGFIVNGKNSTSMRQDVLNLRDVEIQYINGYVVKQGKKVGYAASVNKAIVLLVKTRMEINRDRASRDS</sequence>
<dbReference type="InterPro" id="IPR003710">
    <property type="entry name" value="ApbA"/>
</dbReference>
<keyword evidence="9" id="KW-1185">Reference proteome</keyword>
<keyword evidence="4" id="KW-0560">Oxidoreductase</keyword>
<feature type="domain" description="Ketopantoate reductase C-terminal" evidence="7">
    <location>
        <begin position="212"/>
        <end position="341"/>
    </location>
</feature>
<dbReference type="GO" id="GO:0008677">
    <property type="term" value="F:2-dehydropantoate 2-reductase activity"/>
    <property type="evidence" value="ECO:0007669"/>
    <property type="project" value="UniProtKB-EC"/>
</dbReference>
<dbReference type="GO" id="GO:0005739">
    <property type="term" value="C:mitochondrion"/>
    <property type="evidence" value="ECO:0007669"/>
    <property type="project" value="TreeGrafter"/>
</dbReference>
<dbReference type="Gene3D" id="1.10.1040.10">
    <property type="entry name" value="N-(1-d-carboxylethyl)-l-norvaline Dehydrogenase, domain 2"/>
    <property type="match status" value="1"/>
</dbReference>
<dbReference type="EC" id="1.1.1.169" evidence="2"/>
<dbReference type="GO" id="GO:0015940">
    <property type="term" value="P:pantothenate biosynthetic process"/>
    <property type="evidence" value="ECO:0007669"/>
    <property type="project" value="InterPro"/>
</dbReference>
<evidence type="ECO:0000259" key="7">
    <source>
        <dbReference type="Pfam" id="PF08546"/>
    </source>
</evidence>
<proteinExistence type="inferred from homology"/>
<evidence type="ECO:0000259" key="6">
    <source>
        <dbReference type="Pfam" id="PF02558"/>
    </source>
</evidence>
<evidence type="ECO:0000313" key="9">
    <source>
        <dbReference type="Proteomes" id="UP000478008"/>
    </source>
</evidence>
<dbReference type="NCBIfam" id="TIGR00745">
    <property type="entry name" value="apbA_panE"/>
    <property type="match status" value="1"/>
</dbReference>
<dbReference type="PANTHER" id="PTHR43765:SF2">
    <property type="entry name" value="2-DEHYDROPANTOATE 2-REDUCTASE"/>
    <property type="match status" value="1"/>
</dbReference>
<dbReference type="AlphaFoldDB" id="A0A7D9GXR3"/>
<gene>
    <name evidence="8" type="primary">PAN5</name>
    <name evidence="8" type="ORF">DEBR0S1_22980G</name>
</gene>